<gene>
    <name evidence="2" type="ORF">FNK824_LOCUS38342</name>
</gene>
<feature type="transmembrane region" description="Helical" evidence="1">
    <location>
        <begin position="115"/>
        <end position="136"/>
    </location>
</feature>
<protein>
    <submittedName>
        <fullName evidence="2">Uncharacterized protein</fullName>
    </submittedName>
</protein>
<dbReference type="AlphaFoldDB" id="A0A820EDW1"/>
<keyword evidence="1" id="KW-1133">Transmembrane helix</keyword>
<feature type="non-terminal residue" evidence="2">
    <location>
        <position position="1"/>
    </location>
</feature>
<keyword evidence="1" id="KW-0812">Transmembrane</keyword>
<keyword evidence="1" id="KW-0472">Membrane</keyword>
<proteinExistence type="predicted"/>
<organism evidence="2 3">
    <name type="scientific">Rotaria sordida</name>
    <dbReference type="NCBI Taxonomy" id="392033"/>
    <lineage>
        <taxon>Eukaryota</taxon>
        <taxon>Metazoa</taxon>
        <taxon>Spiralia</taxon>
        <taxon>Gnathifera</taxon>
        <taxon>Rotifera</taxon>
        <taxon>Eurotatoria</taxon>
        <taxon>Bdelloidea</taxon>
        <taxon>Philodinida</taxon>
        <taxon>Philodinidae</taxon>
        <taxon>Rotaria</taxon>
    </lineage>
</organism>
<reference evidence="2" key="1">
    <citation type="submission" date="2021-02" db="EMBL/GenBank/DDBJ databases">
        <authorList>
            <person name="Nowell W R."/>
        </authorList>
    </citation>
    <scope>NUCLEOTIDE SEQUENCE</scope>
</reference>
<evidence type="ECO:0000313" key="3">
    <source>
        <dbReference type="Proteomes" id="UP000663874"/>
    </source>
</evidence>
<evidence type="ECO:0000256" key="1">
    <source>
        <dbReference type="SAM" id="Phobius"/>
    </source>
</evidence>
<dbReference type="EMBL" id="CAJOBE010021542">
    <property type="protein sequence ID" value="CAF4244823.1"/>
    <property type="molecule type" value="Genomic_DNA"/>
</dbReference>
<evidence type="ECO:0000313" key="2">
    <source>
        <dbReference type="EMBL" id="CAF4244823.1"/>
    </source>
</evidence>
<sequence length="207" mass="23820">PLPNITKSNRKDCRAFRKAKCDRVGMTTMPKDRAPRTTTTTAKTTYKTASILITNLLEQLGHDLTYDQLSTSSALQNILRIIDLPSIIPINFDYHSVYMNAIRIWRNQYNYSSQIIANVAINDIFAVLLFLFYAFITMTENDEDKSINNKIYRITGTDHRSACRIKALFMKCYVALAQYPNSTNLLDNNDISQTQFISYQQYPVYGQ</sequence>
<name>A0A820EDW1_9BILA</name>
<accession>A0A820EDW1</accession>
<dbReference type="Proteomes" id="UP000663874">
    <property type="component" value="Unassembled WGS sequence"/>
</dbReference>
<comment type="caution">
    <text evidence="2">The sequence shown here is derived from an EMBL/GenBank/DDBJ whole genome shotgun (WGS) entry which is preliminary data.</text>
</comment>